<evidence type="ECO:0000256" key="1">
    <source>
        <dbReference type="SAM" id="MobiDB-lite"/>
    </source>
</evidence>
<evidence type="ECO:0000313" key="3">
    <source>
        <dbReference type="Proteomes" id="UP000077667"/>
    </source>
</evidence>
<feature type="region of interest" description="Disordered" evidence="1">
    <location>
        <begin position="139"/>
        <end position="160"/>
    </location>
</feature>
<dbReference type="Proteomes" id="UP000077667">
    <property type="component" value="Chromosome"/>
</dbReference>
<accession>A0A1A9I9X0</accession>
<name>A0A1A9I9X0_9BACT</name>
<evidence type="ECO:0000313" key="2">
    <source>
        <dbReference type="EMBL" id="ANH84165.1"/>
    </source>
</evidence>
<dbReference type="EMBL" id="CP015772">
    <property type="protein sequence ID" value="ANH84165.1"/>
    <property type="molecule type" value="Genomic_DNA"/>
</dbReference>
<protein>
    <submittedName>
        <fullName evidence="2">Uncharacterized protein</fullName>
    </submittedName>
</protein>
<reference evidence="2 3" key="1">
    <citation type="submission" date="2016-05" db="EMBL/GenBank/DDBJ databases">
        <title>Niabella ginsenosidivorans BS26 whole genome sequencing.</title>
        <authorList>
            <person name="Im W.T."/>
            <person name="Siddiqi M.Z."/>
        </authorList>
    </citation>
    <scope>NUCLEOTIDE SEQUENCE [LARGE SCALE GENOMIC DNA]</scope>
    <source>
        <strain evidence="2 3">BS26</strain>
    </source>
</reference>
<sequence length="160" mass="16970">MDATLTPEAVKTVKDHITAIEQTLPFLVGLTGTERVALPKVNVNNKVFTEDAIQAAVNNAALLPAFVNVEGMKKDLALYHALDELVLLVQQLAEKLSDTQLLAGSEAYTSALAIYKIFGAASEAGVQGTKTLHEQLRQRFGGQGKSTAPLPEGTGTVPNT</sequence>
<dbReference type="KEGG" id="nia:A8C56_22910"/>
<organism evidence="2 3">
    <name type="scientific">Niabella ginsenosidivorans</name>
    <dbReference type="NCBI Taxonomy" id="1176587"/>
    <lineage>
        <taxon>Bacteria</taxon>
        <taxon>Pseudomonadati</taxon>
        <taxon>Bacteroidota</taxon>
        <taxon>Chitinophagia</taxon>
        <taxon>Chitinophagales</taxon>
        <taxon>Chitinophagaceae</taxon>
        <taxon>Niabella</taxon>
    </lineage>
</organism>
<dbReference type="AlphaFoldDB" id="A0A1A9I9X0"/>
<keyword evidence="3" id="KW-1185">Reference proteome</keyword>
<gene>
    <name evidence="2" type="ORF">A8C56_22910</name>
</gene>
<proteinExistence type="predicted"/>